<reference evidence="2 3" key="1">
    <citation type="submission" date="2020-08" db="EMBL/GenBank/DDBJ databases">
        <title>Genomic Encyclopedia of Type Strains, Phase III (KMG-III): the genomes of soil and plant-associated and newly described type strains.</title>
        <authorList>
            <person name="Whitman W."/>
        </authorList>
    </citation>
    <scope>NUCLEOTIDE SEQUENCE [LARGE SCALE GENOMIC DNA]</scope>
    <source>
        <strain evidence="2 3">CECT 8840</strain>
    </source>
</reference>
<dbReference type="EMBL" id="JACHJP010000006">
    <property type="protein sequence ID" value="MBB4918119.1"/>
    <property type="molecule type" value="Genomic_DNA"/>
</dbReference>
<name>A0A7W7VQ28_9ACTN</name>
<keyword evidence="1" id="KW-0732">Signal</keyword>
<dbReference type="RefSeq" id="WP_184719051.1">
    <property type="nucleotide sequence ID" value="NZ_JACHJP010000006.1"/>
</dbReference>
<dbReference type="AlphaFoldDB" id="A0A7W7VQ28"/>
<proteinExistence type="predicted"/>
<evidence type="ECO:0000313" key="2">
    <source>
        <dbReference type="EMBL" id="MBB4918119.1"/>
    </source>
</evidence>
<evidence type="ECO:0000313" key="3">
    <source>
        <dbReference type="Proteomes" id="UP000552644"/>
    </source>
</evidence>
<evidence type="ECO:0008006" key="4">
    <source>
        <dbReference type="Google" id="ProtNLM"/>
    </source>
</evidence>
<protein>
    <recommendedName>
        <fullName evidence="4">Secreted protein</fullName>
    </recommendedName>
</protein>
<feature type="chain" id="PRO_5030887358" description="Secreted protein" evidence="1">
    <location>
        <begin position="31"/>
        <end position="152"/>
    </location>
</feature>
<sequence length="152" mass="16105">MFRTSARAAVLALAALTGLAGLVPASAASAAVSSTPVRTVTGADDCGRELGEWIDSGRAAYRGNLRSEFGDEVVDAVVVFRGDKVELVLEGRSSGPKRHRFNPALPGISWTIFGFSALLDRPTCERDGVGEADLVLRVQGLGRLQGQVHREE</sequence>
<accession>A0A7W7VQ28</accession>
<feature type="signal peptide" evidence="1">
    <location>
        <begin position="1"/>
        <end position="30"/>
    </location>
</feature>
<keyword evidence="3" id="KW-1185">Reference proteome</keyword>
<comment type="caution">
    <text evidence="2">The sequence shown here is derived from an EMBL/GenBank/DDBJ whole genome shotgun (WGS) entry which is preliminary data.</text>
</comment>
<gene>
    <name evidence="2" type="ORF">FHS44_005246</name>
</gene>
<organism evidence="2 3">
    <name type="scientific">Streptosporangium saharense</name>
    <dbReference type="NCBI Taxonomy" id="1706840"/>
    <lineage>
        <taxon>Bacteria</taxon>
        <taxon>Bacillati</taxon>
        <taxon>Actinomycetota</taxon>
        <taxon>Actinomycetes</taxon>
        <taxon>Streptosporangiales</taxon>
        <taxon>Streptosporangiaceae</taxon>
        <taxon>Streptosporangium</taxon>
    </lineage>
</organism>
<dbReference type="Proteomes" id="UP000552644">
    <property type="component" value="Unassembled WGS sequence"/>
</dbReference>
<evidence type="ECO:0000256" key="1">
    <source>
        <dbReference type="SAM" id="SignalP"/>
    </source>
</evidence>